<feature type="region of interest" description="Disordered" evidence="1">
    <location>
        <begin position="1"/>
        <end position="45"/>
    </location>
</feature>
<protein>
    <submittedName>
        <fullName evidence="2">Uncharacterized protein</fullName>
    </submittedName>
</protein>
<proteinExistence type="predicted"/>
<feature type="compositionally biased region" description="Basic and acidic residues" evidence="1">
    <location>
        <begin position="1"/>
        <end position="17"/>
    </location>
</feature>
<sequence length="315" mass="36819">MPREDAHDSRREFDRSRSRSPHRLSNHQSHKRKRSRSSKPVILPLQARPLGKHDFEANRAIFALYLDMQKQMYIEDLDEREIKGRWKSFLGKWNRGELAEGWYDPATRTRANAAAQEEPPRGKRRASPTYGTNEKTQTRHSESEEDEFGPAPPSKSGGGQKAGPVIPRMEDLQYRDEILTEDQKAAREDLAYDRKQDRRVQKDRLEELIPRPDPGSRERQLEKKREVASTHASLRDEKEAGVADVPEADLLGDDGVDGFKRQKKEMERKKTERELRKEEVWRARAEERQERLTARKDKEDQTMEMFKAMAKSRFG</sequence>
<feature type="region of interest" description="Disordered" evidence="1">
    <location>
        <begin position="110"/>
        <end position="277"/>
    </location>
</feature>
<dbReference type="Proteomes" id="UP000800235">
    <property type="component" value="Unassembled WGS sequence"/>
</dbReference>
<feature type="compositionally biased region" description="Basic residues" evidence="1">
    <location>
        <begin position="18"/>
        <end position="37"/>
    </location>
</feature>
<organism evidence="2 3">
    <name type="scientific">Tothia fuscella</name>
    <dbReference type="NCBI Taxonomy" id="1048955"/>
    <lineage>
        <taxon>Eukaryota</taxon>
        <taxon>Fungi</taxon>
        <taxon>Dikarya</taxon>
        <taxon>Ascomycota</taxon>
        <taxon>Pezizomycotina</taxon>
        <taxon>Dothideomycetes</taxon>
        <taxon>Pleosporomycetidae</taxon>
        <taxon>Venturiales</taxon>
        <taxon>Cylindrosympodiaceae</taxon>
        <taxon>Tothia</taxon>
    </lineage>
</organism>
<evidence type="ECO:0000313" key="3">
    <source>
        <dbReference type="Proteomes" id="UP000800235"/>
    </source>
</evidence>
<feature type="compositionally biased region" description="Basic and acidic residues" evidence="1">
    <location>
        <begin position="257"/>
        <end position="277"/>
    </location>
</feature>
<dbReference type="PANTHER" id="PTHR34117:SF1">
    <property type="entry name" value="STYLE CELL-CYCLE INHIBITOR 1"/>
    <property type="match status" value="1"/>
</dbReference>
<comment type="caution">
    <text evidence="2">The sequence shown here is derived from an EMBL/GenBank/DDBJ whole genome shotgun (WGS) entry which is preliminary data.</text>
</comment>
<dbReference type="AlphaFoldDB" id="A0A9P4NU27"/>
<keyword evidence="3" id="KW-1185">Reference proteome</keyword>
<evidence type="ECO:0000313" key="2">
    <source>
        <dbReference type="EMBL" id="KAF2431294.1"/>
    </source>
</evidence>
<dbReference type="InterPro" id="IPR044688">
    <property type="entry name" value="SCI-1-like"/>
</dbReference>
<accession>A0A9P4NU27</accession>
<reference evidence="2" key="1">
    <citation type="journal article" date="2020" name="Stud. Mycol.">
        <title>101 Dothideomycetes genomes: a test case for predicting lifestyles and emergence of pathogens.</title>
        <authorList>
            <person name="Haridas S."/>
            <person name="Albert R."/>
            <person name="Binder M."/>
            <person name="Bloem J."/>
            <person name="Labutti K."/>
            <person name="Salamov A."/>
            <person name="Andreopoulos B."/>
            <person name="Baker S."/>
            <person name="Barry K."/>
            <person name="Bills G."/>
            <person name="Bluhm B."/>
            <person name="Cannon C."/>
            <person name="Castanera R."/>
            <person name="Culley D."/>
            <person name="Daum C."/>
            <person name="Ezra D."/>
            <person name="Gonzalez J."/>
            <person name="Henrissat B."/>
            <person name="Kuo A."/>
            <person name="Liang C."/>
            <person name="Lipzen A."/>
            <person name="Lutzoni F."/>
            <person name="Magnuson J."/>
            <person name="Mondo S."/>
            <person name="Nolan M."/>
            <person name="Ohm R."/>
            <person name="Pangilinan J."/>
            <person name="Park H.-J."/>
            <person name="Ramirez L."/>
            <person name="Alfaro M."/>
            <person name="Sun H."/>
            <person name="Tritt A."/>
            <person name="Yoshinaga Y."/>
            <person name="Zwiers L.-H."/>
            <person name="Turgeon B."/>
            <person name="Goodwin S."/>
            <person name="Spatafora J."/>
            <person name="Crous P."/>
            <person name="Grigoriev I."/>
        </authorList>
    </citation>
    <scope>NUCLEOTIDE SEQUENCE</scope>
    <source>
        <strain evidence="2">CBS 130266</strain>
    </source>
</reference>
<gene>
    <name evidence="2" type="ORF">EJ08DRAFT_632650</name>
</gene>
<evidence type="ECO:0000256" key="1">
    <source>
        <dbReference type="SAM" id="MobiDB-lite"/>
    </source>
</evidence>
<feature type="compositionally biased region" description="Basic and acidic residues" evidence="1">
    <location>
        <begin position="168"/>
        <end position="241"/>
    </location>
</feature>
<dbReference type="EMBL" id="MU007033">
    <property type="protein sequence ID" value="KAF2431294.1"/>
    <property type="molecule type" value="Genomic_DNA"/>
</dbReference>
<feature type="compositionally biased region" description="Acidic residues" evidence="1">
    <location>
        <begin position="246"/>
        <end position="256"/>
    </location>
</feature>
<name>A0A9P4NU27_9PEZI</name>
<dbReference type="OrthoDB" id="2139939at2759"/>
<dbReference type="PANTHER" id="PTHR34117">
    <property type="entry name" value="STYLE CELL-CYCLE INHIBITOR 1"/>
    <property type="match status" value="1"/>
</dbReference>